<accession>A0A6M2DYR6</accession>
<name>A0A6M2DYR6_XENCH</name>
<dbReference type="AlphaFoldDB" id="A0A6M2DYR6"/>
<evidence type="ECO:0000313" key="1">
    <source>
        <dbReference type="EMBL" id="NOV50241.1"/>
    </source>
</evidence>
<dbReference type="EMBL" id="GIIL01006515">
    <property type="protein sequence ID" value="NOV50241.1"/>
    <property type="molecule type" value="Transcribed_RNA"/>
</dbReference>
<sequence length="68" mass="8105">MDLHPLEIFLIFVIQVMDTELLHRKSLSKKNHLKVRGRILLVTLELCPHSRRRFPSIVHDHRQLTISK</sequence>
<protein>
    <submittedName>
        <fullName evidence="1">Putative secreted protein</fullName>
    </submittedName>
</protein>
<proteinExistence type="predicted"/>
<organism evidence="1">
    <name type="scientific">Xenopsylla cheopis</name>
    <name type="common">Oriental rat flea</name>
    <name type="synonym">Pulex cheopis</name>
    <dbReference type="NCBI Taxonomy" id="163159"/>
    <lineage>
        <taxon>Eukaryota</taxon>
        <taxon>Metazoa</taxon>
        <taxon>Ecdysozoa</taxon>
        <taxon>Arthropoda</taxon>
        <taxon>Hexapoda</taxon>
        <taxon>Insecta</taxon>
        <taxon>Pterygota</taxon>
        <taxon>Neoptera</taxon>
        <taxon>Endopterygota</taxon>
        <taxon>Siphonaptera</taxon>
        <taxon>Pulicidae</taxon>
        <taxon>Xenopsyllinae</taxon>
        <taxon>Xenopsylla</taxon>
    </lineage>
</organism>
<reference evidence="1" key="1">
    <citation type="submission" date="2020-03" db="EMBL/GenBank/DDBJ databases">
        <title>Transcriptomic Profiling of the Digestive Tract of the Rat Flea, Xenopsylla cheopis, Following Blood Feeding and Infection with Yersinia pestis.</title>
        <authorList>
            <person name="Bland D.M."/>
            <person name="Martens C.A."/>
            <person name="Virtaneva K."/>
            <person name="Kanakabandi K."/>
            <person name="Long D."/>
            <person name="Rosenke R."/>
            <person name="Saturday G.A."/>
            <person name="Hoyt F.H."/>
            <person name="Bruno D.P."/>
            <person name="Ribeiro J.M.C."/>
            <person name="Hinnebusch J."/>
        </authorList>
    </citation>
    <scope>NUCLEOTIDE SEQUENCE</scope>
</reference>